<keyword evidence="1" id="KW-0863">Zinc-finger</keyword>
<dbReference type="PANTHER" id="PTHR39942:SF1">
    <property type="entry name" value="BCDNA.LD26519-RELATED"/>
    <property type="match status" value="1"/>
</dbReference>
<keyword evidence="1" id="KW-0479">Metal-binding</keyword>
<feature type="binding site" evidence="1">
    <location>
        <position position="60"/>
    </location>
    <ligand>
        <name>Zn(2+)</name>
        <dbReference type="ChEBI" id="CHEBI:29105"/>
    </ligand>
</feature>
<dbReference type="EMBL" id="JARBHB010000004">
    <property type="protein sequence ID" value="KAJ8886207.1"/>
    <property type="molecule type" value="Genomic_DNA"/>
</dbReference>
<dbReference type="SMART" id="SM00868">
    <property type="entry name" value="zf-AD"/>
    <property type="match status" value="1"/>
</dbReference>
<dbReference type="SUPFAM" id="SSF57716">
    <property type="entry name" value="Glucocorticoid receptor-like (DNA-binding domain)"/>
    <property type="match status" value="1"/>
</dbReference>
<feature type="non-terminal residue" evidence="4">
    <location>
        <position position="111"/>
    </location>
</feature>
<feature type="domain" description="ZAD" evidence="3">
    <location>
        <begin position="9"/>
        <end position="84"/>
    </location>
</feature>
<accession>A0ABQ9HPQ6</accession>
<feature type="compositionally biased region" description="Basic and acidic residues" evidence="2">
    <location>
        <begin position="86"/>
        <end position="100"/>
    </location>
</feature>
<sequence>MGTTSHLESLCRICAIEQTDSILIFSEEGQKLYLEAKMKKYLTITVSSNDKLPKMVCLNCCKKLDSIHRFASMAVKMQDKLKILAEPHSSSEESKKEHSILHSILSKVGLQ</sequence>
<proteinExistence type="predicted"/>
<feature type="binding site" evidence="1">
    <location>
        <position position="11"/>
    </location>
    <ligand>
        <name>Zn(2+)</name>
        <dbReference type="ChEBI" id="CHEBI:29105"/>
    </ligand>
</feature>
<feature type="binding site" evidence="1">
    <location>
        <position position="14"/>
    </location>
    <ligand>
        <name>Zn(2+)</name>
        <dbReference type="ChEBI" id="CHEBI:29105"/>
    </ligand>
</feature>
<dbReference type="Gene3D" id="3.40.1800.20">
    <property type="match status" value="1"/>
</dbReference>
<reference evidence="4 5" key="1">
    <citation type="submission" date="2023-02" db="EMBL/GenBank/DDBJ databases">
        <title>LHISI_Scaffold_Assembly.</title>
        <authorList>
            <person name="Stuart O.P."/>
            <person name="Cleave R."/>
            <person name="Magrath M.J.L."/>
            <person name="Mikheyev A.S."/>
        </authorList>
    </citation>
    <scope>NUCLEOTIDE SEQUENCE [LARGE SCALE GENOMIC DNA]</scope>
    <source>
        <strain evidence="4">Daus_M_001</strain>
        <tissue evidence="4">Leg muscle</tissue>
    </source>
</reference>
<organism evidence="4 5">
    <name type="scientific">Dryococelus australis</name>
    <dbReference type="NCBI Taxonomy" id="614101"/>
    <lineage>
        <taxon>Eukaryota</taxon>
        <taxon>Metazoa</taxon>
        <taxon>Ecdysozoa</taxon>
        <taxon>Arthropoda</taxon>
        <taxon>Hexapoda</taxon>
        <taxon>Insecta</taxon>
        <taxon>Pterygota</taxon>
        <taxon>Neoptera</taxon>
        <taxon>Polyneoptera</taxon>
        <taxon>Phasmatodea</taxon>
        <taxon>Verophasmatodea</taxon>
        <taxon>Anareolatae</taxon>
        <taxon>Phasmatidae</taxon>
        <taxon>Eurycanthinae</taxon>
        <taxon>Dryococelus</taxon>
    </lineage>
</organism>
<dbReference type="PROSITE" id="PS51915">
    <property type="entry name" value="ZAD"/>
    <property type="match status" value="1"/>
</dbReference>
<evidence type="ECO:0000313" key="4">
    <source>
        <dbReference type="EMBL" id="KAJ8886207.1"/>
    </source>
</evidence>
<evidence type="ECO:0000256" key="1">
    <source>
        <dbReference type="PROSITE-ProRule" id="PRU01263"/>
    </source>
</evidence>
<evidence type="ECO:0000256" key="2">
    <source>
        <dbReference type="SAM" id="MobiDB-lite"/>
    </source>
</evidence>
<evidence type="ECO:0000313" key="5">
    <source>
        <dbReference type="Proteomes" id="UP001159363"/>
    </source>
</evidence>
<feature type="region of interest" description="Disordered" evidence="2">
    <location>
        <begin position="86"/>
        <end position="111"/>
    </location>
</feature>
<comment type="caution">
    <text evidence="4">The sequence shown here is derived from an EMBL/GenBank/DDBJ whole genome shotgun (WGS) entry which is preliminary data.</text>
</comment>
<name>A0ABQ9HPQ6_9NEOP</name>
<dbReference type="Proteomes" id="UP001159363">
    <property type="component" value="Chromosome X"/>
</dbReference>
<keyword evidence="1" id="KW-0862">Zinc</keyword>
<evidence type="ECO:0000259" key="3">
    <source>
        <dbReference type="PROSITE" id="PS51915"/>
    </source>
</evidence>
<dbReference type="Pfam" id="PF07776">
    <property type="entry name" value="zf-AD"/>
    <property type="match status" value="1"/>
</dbReference>
<dbReference type="InterPro" id="IPR012934">
    <property type="entry name" value="Znf_AD"/>
</dbReference>
<gene>
    <name evidence="4" type="ORF">PR048_012416</name>
</gene>
<dbReference type="PANTHER" id="PTHR39942">
    <property type="entry name" value="BCDNA.LD26519-RELATED"/>
    <property type="match status" value="1"/>
</dbReference>
<protein>
    <recommendedName>
        <fullName evidence="3">ZAD domain-containing protein</fullName>
    </recommendedName>
</protein>
<keyword evidence="5" id="KW-1185">Reference proteome</keyword>
<feature type="binding site" evidence="1">
    <location>
        <position position="57"/>
    </location>
    <ligand>
        <name>Zn(2+)</name>
        <dbReference type="ChEBI" id="CHEBI:29105"/>
    </ligand>
</feature>